<protein>
    <submittedName>
        <fullName evidence="4">Glycosyltransferase involved in cell wall biosynthesis</fullName>
    </submittedName>
</protein>
<dbReference type="Proteomes" id="UP000293638">
    <property type="component" value="Unassembled WGS sequence"/>
</dbReference>
<feature type="domain" description="Glycosyltransferase subfamily 4-like N-terminal" evidence="3">
    <location>
        <begin position="17"/>
        <end position="196"/>
    </location>
</feature>
<dbReference type="Pfam" id="PF13692">
    <property type="entry name" value="Glyco_trans_1_4"/>
    <property type="match status" value="1"/>
</dbReference>
<comment type="caution">
    <text evidence="4">The sequence shown here is derived from an EMBL/GenBank/DDBJ whole genome shotgun (WGS) entry which is preliminary data.</text>
</comment>
<evidence type="ECO:0000313" key="5">
    <source>
        <dbReference type="Proteomes" id="UP000293638"/>
    </source>
</evidence>
<keyword evidence="5" id="KW-1185">Reference proteome</keyword>
<keyword evidence="2 4" id="KW-0808">Transferase</keyword>
<evidence type="ECO:0000313" key="4">
    <source>
        <dbReference type="EMBL" id="RZS90220.1"/>
    </source>
</evidence>
<dbReference type="EMBL" id="SGXD01000002">
    <property type="protein sequence ID" value="RZS90220.1"/>
    <property type="molecule type" value="Genomic_DNA"/>
</dbReference>
<evidence type="ECO:0000256" key="1">
    <source>
        <dbReference type="ARBA" id="ARBA00022676"/>
    </source>
</evidence>
<dbReference type="Pfam" id="PF13579">
    <property type="entry name" value="Glyco_trans_4_4"/>
    <property type="match status" value="1"/>
</dbReference>
<keyword evidence="1" id="KW-0328">Glycosyltransferase</keyword>
<gene>
    <name evidence="4" type="ORF">EV189_2004</name>
</gene>
<dbReference type="OrthoDB" id="3335961at2"/>
<dbReference type="GO" id="GO:0016757">
    <property type="term" value="F:glycosyltransferase activity"/>
    <property type="evidence" value="ECO:0007669"/>
    <property type="project" value="UniProtKB-KW"/>
</dbReference>
<evidence type="ECO:0000256" key="2">
    <source>
        <dbReference type="ARBA" id="ARBA00022679"/>
    </source>
</evidence>
<proteinExistence type="predicted"/>
<dbReference type="InterPro" id="IPR028098">
    <property type="entry name" value="Glyco_trans_4-like_N"/>
</dbReference>
<evidence type="ECO:0000259" key="3">
    <source>
        <dbReference type="Pfam" id="PF13579"/>
    </source>
</evidence>
<dbReference type="CDD" id="cd03801">
    <property type="entry name" value="GT4_PimA-like"/>
    <property type="match status" value="1"/>
</dbReference>
<dbReference type="AlphaFoldDB" id="A0A4Q7NTJ8"/>
<reference evidence="4 5" key="1">
    <citation type="submission" date="2019-02" db="EMBL/GenBank/DDBJ databases">
        <title>Genomic Encyclopedia of Type Strains, Phase IV (KMG-IV): sequencing the most valuable type-strain genomes for metagenomic binning, comparative biology and taxonomic classification.</title>
        <authorList>
            <person name="Goeker M."/>
        </authorList>
    </citation>
    <scope>NUCLEOTIDE SEQUENCE [LARGE SCALE GENOMIC DNA]</scope>
    <source>
        <strain evidence="4 5">DSM 45622</strain>
    </source>
</reference>
<accession>A0A4Q7NTJ8</accession>
<sequence>MRVLMLVTSDVAGDSRVVREATTLAAAGHEVTVVGRDVPAGWERPAGVTVLSASGGSGLKRPDAPATPRVLPLHLRAARWALLPRHNASVLARWTADAERVAGEVPADVVHAHDFNTLELGARLADRRRAQLVYDSHEFWSGRPRTSRPTPLAARRAIAAEAALGARADAVITVGDGVARLLRGRFGWDSVDVVRNTFPGLEGPPALPERPVGAVYSGRMAPYRELEAIAAASREVPELRFTAIGPADPTWLAAYEPGRVEVRPSVPLPEAEALLASQGLALVTHSARWPNHRVALPNKLFSAVRVGAPVVATDVEELAKVVRAHDLGTLYAPGDARGLARAVREAVERWPELCANVRAAQAELSWEVDGATLLGVYERLATRRSQ</sequence>
<name>A0A4Q7NTJ8_9ACTN</name>
<dbReference type="Gene3D" id="3.40.50.2000">
    <property type="entry name" value="Glycogen Phosphorylase B"/>
    <property type="match status" value="2"/>
</dbReference>
<dbReference type="PANTHER" id="PTHR12526:SF600">
    <property type="entry name" value="GLYCOSYL TRANSFERASE GROUP 1"/>
    <property type="match status" value="1"/>
</dbReference>
<organism evidence="4 5">
    <name type="scientific">Motilibacter rhizosphaerae</name>
    <dbReference type="NCBI Taxonomy" id="598652"/>
    <lineage>
        <taxon>Bacteria</taxon>
        <taxon>Bacillati</taxon>
        <taxon>Actinomycetota</taxon>
        <taxon>Actinomycetes</taxon>
        <taxon>Motilibacterales</taxon>
        <taxon>Motilibacteraceae</taxon>
        <taxon>Motilibacter</taxon>
    </lineage>
</organism>
<dbReference type="PANTHER" id="PTHR12526">
    <property type="entry name" value="GLYCOSYLTRANSFERASE"/>
    <property type="match status" value="1"/>
</dbReference>
<dbReference type="SUPFAM" id="SSF53756">
    <property type="entry name" value="UDP-Glycosyltransferase/glycogen phosphorylase"/>
    <property type="match status" value="1"/>
</dbReference>